<reference evidence="2" key="1">
    <citation type="submission" date="2016-08" db="EMBL/GenBank/DDBJ databases">
        <authorList>
            <person name="Varghese N."/>
            <person name="Submissions Spin"/>
        </authorList>
    </citation>
    <scope>NUCLEOTIDE SEQUENCE [LARGE SCALE GENOMIC DNA]</scope>
    <source>
        <strain evidence="2">CCBAU 57015</strain>
    </source>
</reference>
<dbReference type="AlphaFoldDB" id="A0A1C3WHV8"/>
<dbReference type="GO" id="GO:0008194">
    <property type="term" value="F:UDP-glycosyltransferase activity"/>
    <property type="evidence" value="ECO:0007669"/>
    <property type="project" value="InterPro"/>
</dbReference>
<dbReference type="InterPro" id="IPR050426">
    <property type="entry name" value="Glycosyltransferase_28"/>
</dbReference>
<dbReference type="Gene3D" id="3.40.50.2000">
    <property type="entry name" value="Glycogen Phosphorylase B"/>
    <property type="match status" value="2"/>
</dbReference>
<dbReference type="PANTHER" id="PTHR48050">
    <property type="entry name" value="STEROL 3-BETA-GLUCOSYLTRANSFERASE"/>
    <property type="match status" value="1"/>
</dbReference>
<evidence type="ECO:0000313" key="2">
    <source>
        <dbReference type="Proteomes" id="UP000186228"/>
    </source>
</evidence>
<dbReference type="SUPFAM" id="SSF53756">
    <property type="entry name" value="UDP-Glycosyltransferase/glycogen phosphorylase"/>
    <property type="match status" value="1"/>
</dbReference>
<dbReference type="Proteomes" id="UP000186228">
    <property type="component" value="Unassembled WGS sequence"/>
</dbReference>
<accession>A0A1C3WHV8</accession>
<proteinExistence type="predicted"/>
<keyword evidence="1" id="KW-0808">Transferase</keyword>
<evidence type="ECO:0000313" key="1">
    <source>
        <dbReference type="EMBL" id="SCB39623.1"/>
    </source>
</evidence>
<name>A0A1C3WHV8_9HYPH</name>
<organism evidence="1 2">
    <name type="scientific">Rhizobium hainanense</name>
    <dbReference type="NCBI Taxonomy" id="52131"/>
    <lineage>
        <taxon>Bacteria</taxon>
        <taxon>Pseudomonadati</taxon>
        <taxon>Pseudomonadota</taxon>
        <taxon>Alphaproteobacteria</taxon>
        <taxon>Hyphomicrobiales</taxon>
        <taxon>Rhizobiaceae</taxon>
        <taxon>Rhizobium/Agrobacterium group</taxon>
        <taxon>Rhizobium</taxon>
    </lineage>
</organism>
<dbReference type="EMBL" id="FMAC01000020">
    <property type="protein sequence ID" value="SCB39623.1"/>
    <property type="molecule type" value="Genomic_DNA"/>
</dbReference>
<dbReference type="InterPro" id="IPR002213">
    <property type="entry name" value="UDP_glucos_trans"/>
</dbReference>
<keyword evidence="2" id="KW-1185">Reference proteome</keyword>
<gene>
    <name evidence="1" type="ORF">GA0061100_1208</name>
</gene>
<dbReference type="Pfam" id="PF00201">
    <property type="entry name" value="UDPGT"/>
    <property type="match status" value="1"/>
</dbReference>
<protein>
    <submittedName>
        <fullName evidence="1">Glycosyltransferase, MGT family</fullName>
    </submittedName>
</protein>
<sequence>MIKTTDEGPHLHILVVGWEGGGNVPPTLAAVRALVGRGHDVRLIADDTMKAEAIEAGARFLPWKRAPNRPDRTFESCFIRDWETADPLAGFQRGCERIFVGPAQAYAEDILEALAAEPSDILLGSDLLFGSMLAGEIAKVPTALLASNISLWALPGHPPFGPGFQPARSATDRARDAEVSAMVEQIWEGFLPCLNAARAHFGVAPLTHVYEQHLSAGRHLLATSSSFDFPTEHLPNRVRYVGPLLEMPSWANKRWAYEPARATRPLVLVSFSTTNQGQADVLQRVISCLAEEPIEVVVTLGKALEGLRLQSAANVTILPNAVHDDILVKARAVVTHGGHGTIMRSLHHGVPLVVLPMGRDQNDNAARVDYHGVGVRLDPSIAPQMLSEAVRRVLSEPSFGERALALGRTIAEEGPGAARLVAEIEDFVKRSAQGALSAA</sequence>
<dbReference type="CDD" id="cd03784">
    <property type="entry name" value="GT1_Gtf-like"/>
    <property type="match status" value="1"/>
</dbReference>
<dbReference type="PANTHER" id="PTHR48050:SF13">
    <property type="entry name" value="STEROL 3-BETA-GLUCOSYLTRANSFERASE UGT80A2"/>
    <property type="match status" value="1"/>
</dbReference>
<dbReference type="RefSeq" id="WP_075856992.1">
    <property type="nucleotide sequence ID" value="NZ_FMAC01000020.1"/>
</dbReference>
<dbReference type="STRING" id="52131.GA0061100_1208"/>
<dbReference type="GO" id="GO:0017000">
    <property type="term" value="P:antibiotic biosynthetic process"/>
    <property type="evidence" value="ECO:0007669"/>
    <property type="project" value="UniProtKB-ARBA"/>
</dbReference>
<dbReference type="OrthoDB" id="139086at2"/>